<name>A0A822F625_9BILA</name>
<feature type="non-terminal residue" evidence="2">
    <location>
        <position position="80"/>
    </location>
</feature>
<proteinExistence type="predicted"/>
<evidence type="ECO:0000313" key="2">
    <source>
        <dbReference type="EMBL" id="CAF5113365.1"/>
    </source>
</evidence>
<feature type="non-terminal residue" evidence="2">
    <location>
        <position position="1"/>
    </location>
</feature>
<feature type="compositionally biased region" description="Acidic residues" evidence="1">
    <location>
        <begin position="19"/>
        <end position="29"/>
    </location>
</feature>
<comment type="caution">
    <text evidence="2">The sequence shown here is derived from an EMBL/GenBank/DDBJ whole genome shotgun (WGS) entry which is preliminary data.</text>
</comment>
<sequence>ELVIDDIAKIEKSFNLNDNTDDDSFDDDENHIPNPSVPSRNSSKNFFRSTLNRLTRSNKSLDRLNTESITNDAIQELNPS</sequence>
<evidence type="ECO:0000256" key="1">
    <source>
        <dbReference type="SAM" id="MobiDB-lite"/>
    </source>
</evidence>
<evidence type="ECO:0000313" key="3">
    <source>
        <dbReference type="Proteomes" id="UP000663848"/>
    </source>
</evidence>
<dbReference type="AlphaFoldDB" id="A0A822F625"/>
<organism evidence="2 3">
    <name type="scientific">Rotaria socialis</name>
    <dbReference type="NCBI Taxonomy" id="392032"/>
    <lineage>
        <taxon>Eukaryota</taxon>
        <taxon>Metazoa</taxon>
        <taxon>Spiralia</taxon>
        <taxon>Gnathifera</taxon>
        <taxon>Rotifera</taxon>
        <taxon>Eurotatoria</taxon>
        <taxon>Bdelloidea</taxon>
        <taxon>Philodinida</taxon>
        <taxon>Philodinidae</taxon>
        <taxon>Rotaria</taxon>
    </lineage>
</organism>
<dbReference type="EMBL" id="CAJOBR010076593">
    <property type="protein sequence ID" value="CAF5113365.1"/>
    <property type="molecule type" value="Genomic_DNA"/>
</dbReference>
<reference evidence="2" key="1">
    <citation type="submission" date="2021-02" db="EMBL/GenBank/DDBJ databases">
        <authorList>
            <person name="Nowell W R."/>
        </authorList>
    </citation>
    <scope>NUCLEOTIDE SEQUENCE</scope>
</reference>
<gene>
    <name evidence="2" type="ORF">QYT958_LOCUS45598</name>
</gene>
<protein>
    <submittedName>
        <fullName evidence="2">Uncharacterized protein</fullName>
    </submittedName>
</protein>
<accession>A0A822F625</accession>
<feature type="region of interest" description="Disordered" evidence="1">
    <location>
        <begin position="15"/>
        <end position="45"/>
    </location>
</feature>
<dbReference type="Proteomes" id="UP000663848">
    <property type="component" value="Unassembled WGS sequence"/>
</dbReference>